<dbReference type="Gene3D" id="3.90.550.10">
    <property type="entry name" value="Spore Coat Polysaccharide Biosynthesis Protein SpsA, Chain A"/>
    <property type="match status" value="1"/>
</dbReference>
<dbReference type="Proteomes" id="UP001596056">
    <property type="component" value="Unassembled WGS sequence"/>
</dbReference>
<dbReference type="EC" id="2.4.-.-" evidence="5"/>
<dbReference type="PANTHER" id="PTHR43179:SF12">
    <property type="entry name" value="GALACTOFURANOSYLTRANSFERASE GLFT2"/>
    <property type="match status" value="1"/>
</dbReference>
<dbReference type="PANTHER" id="PTHR43179">
    <property type="entry name" value="RHAMNOSYLTRANSFERASE WBBL"/>
    <property type="match status" value="1"/>
</dbReference>
<comment type="similarity">
    <text evidence="1">Belongs to the glycosyltransferase 2 family.</text>
</comment>
<name>A0ABW0SBX9_9RHOB</name>
<dbReference type="EMBL" id="JBHSNA010000005">
    <property type="protein sequence ID" value="MFC5566395.1"/>
    <property type="molecule type" value="Genomic_DNA"/>
</dbReference>
<dbReference type="SUPFAM" id="SSF53448">
    <property type="entry name" value="Nucleotide-diphospho-sugar transferases"/>
    <property type="match status" value="1"/>
</dbReference>
<feature type="domain" description="Glycosyltransferase 2-like" evidence="4">
    <location>
        <begin position="7"/>
        <end position="104"/>
    </location>
</feature>
<keyword evidence="2 5" id="KW-0328">Glycosyltransferase</keyword>
<reference evidence="6" key="1">
    <citation type="journal article" date="2019" name="Int. J. Syst. Evol. Microbiol.">
        <title>The Global Catalogue of Microorganisms (GCM) 10K type strain sequencing project: providing services to taxonomists for standard genome sequencing and annotation.</title>
        <authorList>
            <consortium name="The Broad Institute Genomics Platform"/>
            <consortium name="The Broad Institute Genome Sequencing Center for Infectious Disease"/>
            <person name="Wu L."/>
            <person name="Ma J."/>
        </authorList>
    </citation>
    <scope>NUCLEOTIDE SEQUENCE [LARGE SCALE GENOMIC DNA]</scope>
    <source>
        <strain evidence="6">KACC 11588</strain>
    </source>
</reference>
<comment type="caution">
    <text evidence="5">The sequence shown here is derived from an EMBL/GenBank/DDBJ whole genome shotgun (WGS) entry which is preliminary data.</text>
</comment>
<proteinExistence type="inferred from homology"/>
<evidence type="ECO:0000256" key="2">
    <source>
        <dbReference type="ARBA" id="ARBA00022676"/>
    </source>
</evidence>
<keyword evidence="3 5" id="KW-0808">Transferase</keyword>
<dbReference type="GO" id="GO:0016757">
    <property type="term" value="F:glycosyltransferase activity"/>
    <property type="evidence" value="ECO:0007669"/>
    <property type="project" value="UniProtKB-KW"/>
</dbReference>
<gene>
    <name evidence="5" type="ORF">ACFPOC_08175</name>
</gene>
<accession>A0ABW0SBX9</accession>
<organism evidence="5 6">
    <name type="scientific">Rubellimicrobium aerolatum</name>
    <dbReference type="NCBI Taxonomy" id="490979"/>
    <lineage>
        <taxon>Bacteria</taxon>
        <taxon>Pseudomonadati</taxon>
        <taxon>Pseudomonadota</taxon>
        <taxon>Alphaproteobacteria</taxon>
        <taxon>Rhodobacterales</taxon>
        <taxon>Roseobacteraceae</taxon>
        <taxon>Rubellimicrobium</taxon>
    </lineage>
</organism>
<evidence type="ECO:0000313" key="6">
    <source>
        <dbReference type="Proteomes" id="UP001596056"/>
    </source>
</evidence>
<evidence type="ECO:0000259" key="4">
    <source>
        <dbReference type="Pfam" id="PF00535"/>
    </source>
</evidence>
<dbReference type="InterPro" id="IPR001173">
    <property type="entry name" value="Glyco_trans_2-like"/>
</dbReference>
<evidence type="ECO:0000313" key="5">
    <source>
        <dbReference type="EMBL" id="MFC5566395.1"/>
    </source>
</evidence>
<evidence type="ECO:0000256" key="1">
    <source>
        <dbReference type="ARBA" id="ARBA00006739"/>
    </source>
</evidence>
<dbReference type="RefSeq" id="WP_209840006.1">
    <property type="nucleotide sequence ID" value="NZ_JAGGJP010000006.1"/>
</dbReference>
<sequence length="285" mass="31065">MAEPAFSVIVPVFRDWDRVPVLLAALAGQTFDDFELILVDNGPEPPAPPDLPPALRSRTRVLHCPRPGSYAARNAGAAEARGQVLAFTDADCRPAPGWLAAFAAAGGSGLLAGPVRVEPGPCPNRWEIYDALRGIPQEGYVRRGYATTANLCVPREVLRRLDGFDPARLSGGDAEFCRRAGAQGVPLALVPEAVVAHPARARRQEVETKARRIKGGQVAAGPRRRRLAWTIRSLTPPVREVARFLGSRRHPWRWRLVASGVRLSLWRVELAEVARLLTGGAPERR</sequence>
<dbReference type="Pfam" id="PF00535">
    <property type="entry name" value="Glycos_transf_2"/>
    <property type="match status" value="1"/>
</dbReference>
<dbReference type="InterPro" id="IPR029044">
    <property type="entry name" value="Nucleotide-diphossugar_trans"/>
</dbReference>
<evidence type="ECO:0000256" key="3">
    <source>
        <dbReference type="ARBA" id="ARBA00022679"/>
    </source>
</evidence>
<keyword evidence="6" id="KW-1185">Reference proteome</keyword>
<protein>
    <submittedName>
        <fullName evidence="5">Glycosyltransferase family 2 protein</fullName>
        <ecNumber evidence="5">2.4.-.-</ecNumber>
    </submittedName>
</protein>
<dbReference type="CDD" id="cd00761">
    <property type="entry name" value="Glyco_tranf_GTA_type"/>
    <property type="match status" value="1"/>
</dbReference>